<name>A0ABT8SC29_9BURK</name>
<evidence type="ECO:0000313" key="5">
    <source>
        <dbReference type="Proteomes" id="UP001169027"/>
    </source>
</evidence>
<dbReference type="SUPFAM" id="SSF54523">
    <property type="entry name" value="Pili subunits"/>
    <property type="match status" value="1"/>
</dbReference>
<reference evidence="4" key="1">
    <citation type="submission" date="2023-06" db="EMBL/GenBank/DDBJ databases">
        <authorList>
            <person name="Jiang Y."/>
            <person name="Liu Q."/>
        </authorList>
    </citation>
    <scope>NUCLEOTIDE SEQUENCE</scope>
    <source>
        <strain evidence="4">CGMCC 1.12090</strain>
    </source>
</reference>
<sequence>MAPLHTDGRTEPTLGAEPVARPPLPRAAASEEAREFYELAIGEKNRDYYLRRFEEFDREGTRLGWHWPAFFFTFWWLMYRKMWGKAALYFLLPSIIGAAIGAVAITAPGFAVLAYCIYLLGLFVIPPLISNGGYYRHCQKLIASARHTSSNPQAQFALLARKGGTSNIALILLAIMAIGAGIGILAAIALPAYQDYTVRAKAANALRHGKAAAAAVGEHYETRRTLPGSLAAVQFGPPLPPELQDVQLNTSNGVIRLVLSSGPANGRTFQLVPSADTGGRVRWTCQSVDMKPKLLPAECRP</sequence>
<gene>
    <name evidence="4" type="ORF">Q2T77_28805</name>
</gene>
<keyword evidence="5" id="KW-1185">Reference proteome</keyword>
<proteinExistence type="inferred from homology"/>
<feature type="transmembrane region" description="Helical" evidence="3">
    <location>
        <begin position="168"/>
        <end position="193"/>
    </location>
</feature>
<dbReference type="Gene3D" id="3.30.700.10">
    <property type="entry name" value="Glycoprotein, Type 4 Pilin"/>
    <property type="match status" value="1"/>
</dbReference>
<comment type="similarity">
    <text evidence="1">Belongs to the N-Me-Phe pilin family.</text>
</comment>
<dbReference type="EMBL" id="JAUKVY010000026">
    <property type="protein sequence ID" value="MDO1536295.1"/>
    <property type="molecule type" value="Genomic_DNA"/>
</dbReference>
<evidence type="ECO:0000256" key="2">
    <source>
        <dbReference type="SAM" id="MobiDB-lite"/>
    </source>
</evidence>
<dbReference type="Proteomes" id="UP001169027">
    <property type="component" value="Unassembled WGS sequence"/>
</dbReference>
<dbReference type="InterPro" id="IPR024399">
    <property type="entry name" value="DUF2628"/>
</dbReference>
<dbReference type="InterPro" id="IPR001082">
    <property type="entry name" value="Pilin"/>
</dbReference>
<evidence type="ECO:0000256" key="1">
    <source>
        <dbReference type="ARBA" id="ARBA00005233"/>
    </source>
</evidence>
<feature type="transmembrane region" description="Helical" evidence="3">
    <location>
        <begin position="112"/>
        <end position="130"/>
    </location>
</feature>
<feature type="region of interest" description="Disordered" evidence="2">
    <location>
        <begin position="1"/>
        <end position="22"/>
    </location>
</feature>
<evidence type="ECO:0000256" key="3">
    <source>
        <dbReference type="SAM" id="Phobius"/>
    </source>
</evidence>
<accession>A0ABT8SC29</accession>
<dbReference type="Pfam" id="PF10947">
    <property type="entry name" value="DUF2628"/>
    <property type="match status" value="1"/>
</dbReference>
<keyword evidence="3" id="KW-0812">Transmembrane</keyword>
<dbReference type="InterPro" id="IPR045584">
    <property type="entry name" value="Pilin-like"/>
</dbReference>
<keyword evidence="3" id="KW-1133">Transmembrane helix</keyword>
<protein>
    <submittedName>
        <fullName evidence="4">DUF2628 domain-containing protein</fullName>
    </submittedName>
</protein>
<organism evidence="4 5">
    <name type="scientific">Variovorax ginsengisoli</name>
    <dbReference type="NCBI Taxonomy" id="363844"/>
    <lineage>
        <taxon>Bacteria</taxon>
        <taxon>Pseudomonadati</taxon>
        <taxon>Pseudomonadota</taxon>
        <taxon>Betaproteobacteria</taxon>
        <taxon>Burkholderiales</taxon>
        <taxon>Comamonadaceae</taxon>
        <taxon>Variovorax</taxon>
    </lineage>
</organism>
<feature type="compositionally biased region" description="Basic and acidic residues" evidence="2">
    <location>
        <begin position="1"/>
        <end position="10"/>
    </location>
</feature>
<dbReference type="Pfam" id="PF00114">
    <property type="entry name" value="Pilin"/>
    <property type="match status" value="1"/>
</dbReference>
<comment type="caution">
    <text evidence="4">The sequence shown here is derived from an EMBL/GenBank/DDBJ whole genome shotgun (WGS) entry which is preliminary data.</text>
</comment>
<feature type="transmembrane region" description="Helical" evidence="3">
    <location>
        <begin position="86"/>
        <end position="106"/>
    </location>
</feature>
<evidence type="ECO:0000313" key="4">
    <source>
        <dbReference type="EMBL" id="MDO1536295.1"/>
    </source>
</evidence>
<dbReference type="RefSeq" id="WP_301814296.1">
    <property type="nucleotide sequence ID" value="NZ_JAUJZH010000026.1"/>
</dbReference>
<keyword evidence="3" id="KW-0472">Membrane</keyword>